<protein>
    <submittedName>
        <fullName evidence="8">Smith-Magenis syndrome chromosome region, candidate 8b</fullName>
    </submittedName>
</protein>
<dbReference type="OrthoDB" id="2289278at2759"/>
<dbReference type="Ensembl" id="ENSSTUT00000098019.1">
    <property type="protein sequence ID" value="ENSSTUP00000092120.1"/>
    <property type="gene ID" value="ENSSTUG00000040474.1"/>
</dbReference>
<proteinExistence type="inferred from homology"/>
<feature type="region of interest" description="Disordered" evidence="6">
    <location>
        <begin position="724"/>
        <end position="753"/>
    </location>
</feature>
<dbReference type="GO" id="GO:0032045">
    <property type="term" value="C:guanyl-nucleotide exchange factor complex"/>
    <property type="evidence" value="ECO:0007669"/>
    <property type="project" value="TreeGrafter"/>
</dbReference>
<dbReference type="InterPro" id="IPR037520">
    <property type="entry name" value="Folliculin/SMCR8_longin"/>
</dbReference>
<gene>
    <name evidence="8" type="primary">mief2</name>
</gene>
<dbReference type="PROSITE" id="PS51834">
    <property type="entry name" value="DENN_FLCN_SMCR8"/>
    <property type="match status" value="1"/>
</dbReference>
<evidence type="ECO:0000259" key="7">
    <source>
        <dbReference type="PROSITE" id="PS51834"/>
    </source>
</evidence>
<feature type="domain" description="UDENN FLCN/SMCR8-type" evidence="7">
    <location>
        <begin position="41"/>
        <end position="983"/>
    </location>
</feature>
<evidence type="ECO:0000256" key="4">
    <source>
        <dbReference type="ARBA" id="ARBA00023006"/>
    </source>
</evidence>
<accession>A0A674D862</accession>
<evidence type="ECO:0000256" key="5">
    <source>
        <dbReference type="ARBA" id="ARBA00038137"/>
    </source>
</evidence>
<dbReference type="InParanoid" id="A0A674D862"/>
<dbReference type="PANTHER" id="PTHR31334:SF1">
    <property type="entry name" value="GUANINE NUCLEOTIDE EXCHANGE PROTEIN SMCR8"/>
    <property type="match status" value="1"/>
</dbReference>
<evidence type="ECO:0000256" key="6">
    <source>
        <dbReference type="SAM" id="MobiDB-lite"/>
    </source>
</evidence>
<feature type="compositionally biased region" description="Low complexity" evidence="6">
    <location>
        <begin position="735"/>
        <end position="744"/>
    </location>
</feature>
<feature type="region of interest" description="Disordered" evidence="6">
    <location>
        <begin position="422"/>
        <end position="452"/>
    </location>
</feature>
<dbReference type="GeneTree" id="ENSGT00390000010052"/>
<evidence type="ECO:0000256" key="3">
    <source>
        <dbReference type="ARBA" id="ARBA00022658"/>
    </source>
</evidence>
<keyword evidence="2" id="KW-0963">Cytoplasm</keyword>
<keyword evidence="9" id="KW-1185">Reference proteome</keyword>
<keyword evidence="4" id="KW-0072">Autophagy</keyword>
<comment type="similarity">
    <text evidence="5">Belongs to the SMCR8 family.</text>
</comment>
<dbReference type="GO" id="GO:0005085">
    <property type="term" value="F:guanyl-nucleotide exchange factor activity"/>
    <property type="evidence" value="ECO:0007669"/>
    <property type="project" value="UniProtKB-KW"/>
</dbReference>
<organism evidence="8 9">
    <name type="scientific">Salmo trutta</name>
    <name type="common">Brown trout</name>
    <dbReference type="NCBI Taxonomy" id="8032"/>
    <lineage>
        <taxon>Eukaryota</taxon>
        <taxon>Metazoa</taxon>
        <taxon>Chordata</taxon>
        <taxon>Craniata</taxon>
        <taxon>Vertebrata</taxon>
        <taxon>Euteleostomi</taxon>
        <taxon>Actinopterygii</taxon>
        <taxon>Neopterygii</taxon>
        <taxon>Teleostei</taxon>
        <taxon>Protacanthopterygii</taxon>
        <taxon>Salmoniformes</taxon>
        <taxon>Salmonidae</taxon>
        <taxon>Salmoninae</taxon>
        <taxon>Salmo</taxon>
    </lineage>
</organism>
<feature type="compositionally biased region" description="Polar residues" evidence="6">
    <location>
        <begin position="441"/>
        <end position="451"/>
    </location>
</feature>
<name>A0A674D862_SALTR</name>
<dbReference type="InterPro" id="IPR037521">
    <property type="entry name" value="FLCN/SMCR8_DENN"/>
</dbReference>
<dbReference type="GO" id="GO:0006914">
    <property type="term" value="P:autophagy"/>
    <property type="evidence" value="ECO:0007669"/>
    <property type="project" value="UniProtKB-KW"/>
</dbReference>
<feature type="region of interest" description="Disordered" evidence="6">
    <location>
        <begin position="922"/>
        <end position="947"/>
    </location>
</feature>
<evidence type="ECO:0000313" key="9">
    <source>
        <dbReference type="Proteomes" id="UP000472277"/>
    </source>
</evidence>
<reference evidence="8" key="1">
    <citation type="submission" date="2025-08" db="UniProtKB">
        <authorList>
            <consortium name="Ensembl"/>
        </authorList>
    </citation>
    <scope>IDENTIFICATION</scope>
</reference>
<evidence type="ECO:0000256" key="1">
    <source>
        <dbReference type="ARBA" id="ARBA00004496"/>
    </source>
</evidence>
<comment type="subcellular location">
    <subcellularLocation>
        <location evidence="1">Cytoplasm</location>
    </subcellularLocation>
</comment>
<sequence>MIGSPDVLAFTNEGDLGGYPEAPDLPGEFSLPLFPPSHPWTSPARFNRDFILVAEFSEQVGPLPVRTIPDDPKLIGSFDLNHFSLRLMSVDYQAVAPGPQPHHQAASPSLRTLPRLAFSEDSSVVLGDSKEGAFAYVHHLTLYDLEARGFVRPFCMAYVSADERKIMQQFQELSLRFSRASECLKTGNRRAFARELHRKLQDLEYTRSVLHAALQRISDESAEIGEEAELQKTANELASVDRSILDHRSLLHQVTSYPNRKLKDPGFLPYDPSLIPETLPLTPDPPSPSYTPQLVSGASLGGGGWSARRFDRRLKPLEELSDCYFLSLTLDQLGNAESRLRGDQSVLHNRSVTRKLSRTLSHTHFLFQLWDQEEEEEDLEEEGAGLEGGSGVMSHPVEWAGPQSMESFFSCVEEVSIKLETGSGGAAPTLDPAGGEEVTTETRPGSVSSGDSIEVLGTERSYRTQGLTHVELRELSVQGEGCDELRSRTPAEAGTRRDLRSLARRANSEDSIEVISTSDSIFPDDLLIFTAITEEEPEEHGIMGSVIQEEEEEEEEEAAGEDTPIQQHGTLGIVVHEEEEEHIRHQRIMGNVVQTEGQEELEDTPTRPHSNLGIEVQELEEEEKQERRDTPAPTSEPQGTLVHQVPVEGSSQQYEGHHANGEVIGQAGRDSRRAAAAAAADLQVNFSIPLRLEVKGHGSGGGRRLLDDAPYRLSVDEGSDCMTYVGSASPPTSLGPARLRGNGNPRRRQRQRRKAGLGALRFLRQNSFSQNAVFCLLSGRPLVVIGGEEGSVRKTVAALSLYLPSPGRYGDAVQPDLATPLQLTDLLTWRLIGIHRTSPTAPSMLHSLVRYGRYLAVLDLDQRTLRSPAYHGHLIGRLANPHTLIGRGSTYLLHVESCLTELTAKAYLFSCSPDLSTLTSGRAQSLPGGQAPPVCRRHSQLPSVPREDDDFTLTRRRRDFLRERGFSGEDDLRVLHFLSDLVKQHHAGSGPPALRFSYSAVPLHRNTTT</sequence>
<reference evidence="8" key="2">
    <citation type="submission" date="2025-09" db="UniProtKB">
        <authorList>
            <consortium name="Ensembl"/>
        </authorList>
    </citation>
    <scope>IDENTIFICATION</scope>
</reference>
<dbReference type="GO" id="GO:0005737">
    <property type="term" value="C:cytoplasm"/>
    <property type="evidence" value="ECO:0007669"/>
    <property type="project" value="UniProtKB-SubCell"/>
</dbReference>
<keyword evidence="3" id="KW-0344">Guanine-nucleotide releasing factor</keyword>
<dbReference type="PANTHER" id="PTHR31334">
    <property type="entry name" value="SMITH-MAGENIS SYNDROME REGION GENE 8 PROTEIN"/>
    <property type="match status" value="1"/>
</dbReference>
<evidence type="ECO:0000256" key="2">
    <source>
        <dbReference type="ARBA" id="ARBA00022490"/>
    </source>
</evidence>
<feature type="region of interest" description="Disordered" evidence="6">
    <location>
        <begin position="619"/>
        <end position="641"/>
    </location>
</feature>
<evidence type="ECO:0000313" key="8">
    <source>
        <dbReference type="Ensembl" id="ENSSTUP00000092120.1"/>
    </source>
</evidence>
<dbReference type="AlphaFoldDB" id="A0A674D862"/>
<dbReference type="Pfam" id="PF11704">
    <property type="entry name" value="Folliculin"/>
    <property type="match status" value="1"/>
</dbReference>
<dbReference type="GO" id="GO:0005096">
    <property type="term" value="F:GTPase activator activity"/>
    <property type="evidence" value="ECO:0007669"/>
    <property type="project" value="InterPro"/>
</dbReference>
<dbReference type="Proteomes" id="UP000472277">
    <property type="component" value="Unassembled WGS sequence"/>
</dbReference>